<feature type="region of interest" description="Disordered" evidence="1">
    <location>
        <begin position="51"/>
        <end position="71"/>
    </location>
</feature>
<protein>
    <submittedName>
        <fullName evidence="2">Uncharacterized protein</fullName>
    </submittedName>
</protein>
<reference evidence="2" key="1">
    <citation type="journal article" date="2019" name="Sci. Rep.">
        <title>Draft genome of Tanacetum cinerariifolium, the natural source of mosquito coil.</title>
        <authorList>
            <person name="Yamashiro T."/>
            <person name="Shiraishi A."/>
            <person name="Satake H."/>
            <person name="Nakayama K."/>
        </authorList>
    </citation>
    <scope>NUCLEOTIDE SEQUENCE</scope>
</reference>
<dbReference type="AlphaFoldDB" id="A0A699XGD0"/>
<name>A0A699XGD0_TANCI</name>
<sequence>MGNIIQPPFRIKSISERPGVALAMALAWAAAVSVATVVRAGEACSRRTDMQREGMERLATSSKPETSEAFI</sequence>
<evidence type="ECO:0000313" key="2">
    <source>
        <dbReference type="EMBL" id="GFD57038.1"/>
    </source>
</evidence>
<gene>
    <name evidence="2" type="ORF">Tci_929007</name>
</gene>
<comment type="caution">
    <text evidence="2">The sequence shown here is derived from an EMBL/GenBank/DDBJ whole genome shotgun (WGS) entry which is preliminary data.</text>
</comment>
<organism evidence="2">
    <name type="scientific">Tanacetum cinerariifolium</name>
    <name type="common">Dalmatian daisy</name>
    <name type="synonym">Chrysanthemum cinerariifolium</name>
    <dbReference type="NCBI Taxonomy" id="118510"/>
    <lineage>
        <taxon>Eukaryota</taxon>
        <taxon>Viridiplantae</taxon>
        <taxon>Streptophyta</taxon>
        <taxon>Embryophyta</taxon>
        <taxon>Tracheophyta</taxon>
        <taxon>Spermatophyta</taxon>
        <taxon>Magnoliopsida</taxon>
        <taxon>eudicotyledons</taxon>
        <taxon>Gunneridae</taxon>
        <taxon>Pentapetalae</taxon>
        <taxon>asterids</taxon>
        <taxon>campanulids</taxon>
        <taxon>Asterales</taxon>
        <taxon>Asteraceae</taxon>
        <taxon>Asteroideae</taxon>
        <taxon>Anthemideae</taxon>
        <taxon>Anthemidinae</taxon>
        <taxon>Tanacetum</taxon>
    </lineage>
</organism>
<evidence type="ECO:0000256" key="1">
    <source>
        <dbReference type="SAM" id="MobiDB-lite"/>
    </source>
</evidence>
<proteinExistence type="predicted"/>
<feature type="non-terminal residue" evidence="2">
    <location>
        <position position="71"/>
    </location>
</feature>
<dbReference type="EMBL" id="BKCJ011836288">
    <property type="protein sequence ID" value="GFD57038.1"/>
    <property type="molecule type" value="Genomic_DNA"/>
</dbReference>
<accession>A0A699XGD0</accession>